<sequence length="360" mass="38504">MNDQMAASDRAALGAAGVTHLDLGCEYRGGQRQVIYLAVEQHKAGMQVLVAAPQGSPILDAALESGLAIAPLPRRRDYHPLNLAALLRRLPASPHILHTHDARAASLGALAHLFRRDLTLVHTRRVSYALGQGWSRWKYRLGTLVACVSREVEDVVRRAGISRTMVIPSAIVLGRYARREPGNGGRMGIIGALSPQKGHAQFFEALSLLPYVPEVWVVGAGALEAELRRQAESLGLSGRIVWKGYVESSLVLPSLDILVVPSAHGEGSSGVVKEGWAAGVPVVCSDLPANLELVRDEANGLVFANGDPSSLARQLERLLEDSALGEKLARAGNHDVAAYDASAMHTAYLRAYASVLSPLP</sequence>
<accession>A0A8G2F5R1</accession>
<feature type="domain" description="Glycosyl transferase family 1" evidence="3">
    <location>
        <begin position="187"/>
        <end position="332"/>
    </location>
</feature>
<reference evidence="5 6" key="1">
    <citation type="submission" date="2016-10" db="EMBL/GenBank/DDBJ databases">
        <authorList>
            <person name="Varghese N."/>
            <person name="Submissions S."/>
        </authorList>
    </citation>
    <scope>NUCLEOTIDE SEQUENCE [LARGE SCALE GENOMIC DNA]</scope>
    <source>
        <strain evidence="5 6">DSM 1741</strain>
    </source>
</reference>
<dbReference type="CDD" id="cd03801">
    <property type="entry name" value="GT4_PimA-like"/>
    <property type="match status" value="1"/>
</dbReference>
<name>A0A8G2F5R1_DESNO</name>
<evidence type="ECO:0000256" key="2">
    <source>
        <dbReference type="ARBA" id="ARBA00022679"/>
    </source>
</evidence>
<dbReference type="Gene3D" id="3.40.50.2000">
    <property type="entry name" value="Glycogen Phosphorylase B"/>
    <property type="match status" value="2"/>
</dbReference>
<evidence type="ECO:0000259" key="3">
    <source>
        <dbReference type="Pfam" id="PF00534"/>
    </source>
</evidence>
<dbReference type="SUPFAM" id="SSF53756">
    <property type="entry name" value="UDP-Glycosyltransferase/glycogen phosphorylase"/>
    <property type="match status" value="1"/>
</dbReference>
<evidence type="ECO:0000259" key="4">
    <source>
        <dbReference type="Pfam" id="PF13439"/>
    </source>
</evidence>
<keyword evidence="6" id="KW-1185">Reference proteome</keyword>
<dbReference type="Pfam" id="PF00534">
    <property type="entry name" value="Glycos_transf_1"/>
    <property type="match status" value="1"/>
</dbReference>
<keyword evidence="2 5" id="KW-0808">Transferase</keyword>
<dbReference type="Proteomes" id="UP000199581">
    <property type="component" value="Unassembled WGS sequence"/>
</dbReference>
<evidence type="ECO:0000256" key="1">
    <source>
        <dbReference type="ARBA" id="ARBA00022676"/>
    </source>
</evidence>
<dbReference type="PANTHER" id="PTHR12526:SF510">
    <property type="entry name" value="D-INOSITOL 3-PHOSPHATE GLYCOSYLTRANSFERASE"/>
    <property type="match status" value="1"/>
</dbReference>
<dbReference type="InterPro" id="IPR028098">
    <property type="entry name" value="Glyco_trans_4-like_N"/>
</dbReference>
<comment type="caution">
    <text evidence="5">The sequence shown here is derived from an EMBL/GenBank/DDBJ whole genome shotgun (WGS) entry which is preliminary data.</text>
</comment>
<protein>
    <submittedName>
        <fullName evidence="5">Glycosyltransferase involved in cell wall bisynthesis</fullName>
    </submittedName>
</protein>
<dbReference type="AlphaFoldDB" id="A0A8G2F5R1"/>
<dbReference type="OrthoDB" id="9806653at2"/>
<evidence type="ECO:0000313" key="5">
    <source>
        <dbReference type="EMBL" id="SFL63254.1"/>
    </source>
</evidence>
<dbReference type="EMBL" id="FOTO01000004">
    <property type="protein sequence ID" value="SFL63254.1"/>
    <property type="molecule type" value="Genomic_DNA"/>
</dbReference>
<dbReference type="Pfam" id="PF13439">
    <property type="entry name" value="Glyco_transf_4"/>
    <property type="match status" value="1"/>
</dbReference>
<evidence type="ECO:0000313" key="6">
    <source>
        <dbReference type="Proteomes" id="UP000199581"/>
    </source>
</evidence>
<gene>
    <name evidence="5" type="ORF">SAMN05421830_104114</name>
</gene>
<feature type="domain" description="Glycosyltransferase subfamily 4-like N-terminal" evidence="4">
    <location>
        <begin position="28"/>
        <end position="172"/>
    </location>
</feature>
<dbReference type="GO" id="GO:0016757">
    <property type="term" value="F:glycosyltransferase activity"/>
    <property type="evidence" value="ECO:0007669"/>
    <property type="project" value="UniProtKB-KW"/>
</dbReference>
<proteinExistence type="predicted"/>
<keyword evidence="1" id="KW-0328">Glycosyltransferase</keyword>
<dbReference type="PANTHER" id="PTHR12526">
    <property type="entry name" value="GLYCOSYLTRANSFERASE"/>
    <property type="match status" value="1"/>
</dbReference>
<organism evidence="5 6">
    <name type="scientific">Desulfomicrobium norvegicum (strain DSM 1741 / NCIMB 8310)</name>
    <name type="common">Desulfovibrio baculatus (strain Norway 4)</name>
    <name type="synonym">Desulfovibrio desulfuricans (strain Norway 4)</name>
    <dbReference type="NCBI Taxonomy" id="52561"/>
    <lineage>
        <taxon>Bacteria</taxon>
        <taxon>Pseudomonadati</taxon>
        <taxon>Thermodesulfobacteriota</taxon>
        <taxon>Desulfovibrionia</taxon>
        <taxon>Desulfovibrionales</taxon>
        <taxon>Desulfomicrobiaceae</taxon>
        <taxon>Desulfomicrobium</taxon>
    </lineage>
</organism>
<dbReference type="InterPro" id="IPR001296">
    <property type="entry name" value="Glyco_trans_1"/>
</dbReference>
<dbReference type="RefSeq" id="WP_092191115.1">
    <property type="nucleotide sequence ID" value="NZ_FOTO01000004.1"/>
</dbReference>